<gene>
    <name evidence="1" type="ORF">LCGC14_0893170</name>
</gene>
<evidence type="ECO:0000313" key="1">
    <source>
        <dbReference type="EMBL" id="KKN24633.1"/>
    </source>
</evidence>
<feature type="non-terminal residue" evidence="1">
    <location>
        <position position="77"/>
    </location>
</feature>
<dbReference type="EMBL" id="LAZR01002870">
    <property type="protein sequence ID" value="KKN24633.1"/>
    <property type="molecule type" value="Genomic_DNA"/>
</dbReference>
<comment type="caution">
    <text evidence="1">The sequence shown here is derived from an EMBL/GenBank/DDBJ whole genome shotgun (WGS) entry which is preliminary data.</text>
</comment>
<organism evidence="1">
    <name type="scientific">marine sediment metagenome</name>
    <dbReference type="NCBI Taxonomy" id="412755"/>
    <lineage>
        <taxon>unclassified sequences</taxon>
        <taxon>metagenomes</taxon>
        <taxon>ecological metagenomes</taxon>
    </lineage>
</organism>
<dbReference type="AlphaFoldDB" id="A0A0F9S5P1"/>
<reference evidence="1" key="1">
    <citation type="journal article" date="2015" name="Nature">
        <title>Complex archaea that bridge the gap between prokaryotes and eukaryotes.</title>
        <authorList>
            <person name="Spang A."/>
            <person name="Saw J.H."/>
            <person name="Jorgensen S.L."/>
            <person name="Zaremba-Niedzwiedzka K."/>
            <person name="Martijn J."/>
            <person name="Lind A.E."/>
            <person name="van Eijk R."/>
            <person name="Schleper C."/>
            <person name="Guy L."/>
            <person name="Ettema T.J."/>
        </authorList>
    </citation>
    <scope>NUCLEOTIDE SEQUENCE</scope>
</reference>
<name>A0A0F9S5P1_9ZZZZ</name>
<proteinExistence type="predicted"/>
<sequence>MKIYVASSWRNDHQPGVVHDLREAGHEVYDFRNPREGDNGFHWSDIDPGWETWSPARYRECLEHPIAKAGFQSDMDA</sequence>
<accession>A0A0F9S5P1</accession>
<protein>
    <submittedName>
        <fullName evidence="1">Uncharacterized protein</fullName>
    </submittedName>
</protein>